<accession>A0A0B6ZP82</accession>
<reference evidence="1" key="1">
    <citation type="submission" date="2014-12" db="EMBL/GenBank/DDBJ databases">
        <title>Insight into the proteome of Arion vulgaris.</title>
        <authorList>
            <person name="Aradska J."/>
            <person name="Bulat T."/>
            <person name="Smidak R."/>
            <person name="Sarate P."/>
            <person name="Gangsoo J."/>
            <person name="Sialana F."/>
            <person name="Bilban M."/>
            <person name="Lubec G."/>
        </authorList>
    </citation>
    <scope>NUCLEOTIDE SEQUENCE</scope>
    <source>
        <tissue evidence="1">Skin</tissue>
    </source>
</reference>
<sequence length="73" mass="7627">MNLLAVVHSTAVHSFCRGSHDQSFSVHTEAIVKNHACAVTTYATVSTSAQNHVSVTLGVTSGMSIKSNVALLT</sequence>
<evidence type="ECO:0000313" key="1">
    <source>
        <dbReference type="EMBL" id="CEK70434.1"/>
    </source>
</evidence>
<dbReference type="EMBL" id="HACG01023569">
    <property type="protein sequence ID" value="CEK70434.1"/>
    <property type="molecule type" value="Transcribed_RNA"/>
</dbReference>
<proteinExistence type="predicted"/>
<gene>
    <name evidence="1" type="primary">ORF74127</name>
</gene>
<organism evidence="1">
    <name type="scientific">Arion vulgaris</name>
    <dbReference type="NCBI Taxonomy" id="1028688"/>
    <lineage>
        <taxon>Eukaryota</taxon>
        <taxon>Metazoa</taxon>
        <taxon>Spiralia</taxon>
        <taxon>Lophotrochozoa</taxon>
        <taxon>Mollusca</taxon>
        <taxon>Gastropoda</taxon>
        <taxon>Heterobranchia</taxon>
        <taxon>Euthyneura</taxon>
        <taxon>Panpulmonata</taxon>
        <taxon>Eupulmonata</taxon>
        <taxon>Stylommatophora</taxon>
        <taxon>Helicina</taxon>
        <taxon>Arionoidea</taxon>
        <taxon>Arionidae</taxon>
        <taxon>Arion</taxon>
    </lineage>
</organism>
<name>A0A0B6ZP82_9EUPU</name>
<dbReference type="AlphaFoldDB" id="A0A0B6ZP82"/>
<protein>
    <submittedName>
        <fullName evidence="1">Uncharacterized protein</fullName>
    </submittedName>
</protein>